<sequence>MSPITPSLQQSAFQLPLSRAFIHLIMTHLSSVPSKADNAILHFRDPHYSAESGGWHPVEIRIYRTSHDAGWSLDYLTDFSWQGSVWPELAKEFDVCWSQGYVWHCLFGDLLDNRERRDFWTLWQKNFVHYCQMDVFTVSITID</sequence>
<evidence type="ECO:0000313" key="2">
    <source>
        <dbReference type="Proteomes" id="UP000038750"/>
    </source>
</evidence>
<name>A0A0T9M908_YERIN</name>
<proteinExistence type="predicted"/>
<dbReference type="Gene3D" id="3.10.450.430">
    <property type="entry name" value="Protein of unknown function DUF2787"/>
    <property type="match status" value="1"/>
</dbReference>
<dbReference type="AlphaFoldDB" id="A0A0T9M908"/>
<dbReference type="Proteomes" id="UP000038750">
    <property type="component" value="Unassembled WGS sequence"/>
</dbReference>
<gene>
    <name evidence="1" type="ORF">ERS008530_02111</name>
</gene>
<dbReference type="EMBL" id="CPZJ01000008">
    <property type="protein sequence ID" value="CNF78946.1"/>
    <property type="molecule type" value="Genomic_DNA"/>
</dbReference>
<dbReference type="Pfam" id="PF10980">
    <property type="entry name" value="DUF2787"/>
    <property type="match status" value="1"/>
</dbReference>
<organism evidence="1 2">
    <name type="scientific">Yersinia intermedia</name>
    <dbReference type="NCBI Taxonomy" id="631"/>
    <lineage>
        <taxon>Bacteria</taxon>
        <taxon>Pseudomonadati</taxon>
        <taxon>Pseudomonadota</taxon>
        <taxon>Gammaproteobacteria</taxon>
        <taxon>Enterobacterales</taxon>
        <taxon>Yersiniaceae</taxon>
        <taxon>Yersinia</taxon>
    </lineage>
</organism>
<dbReference type="PANTHER" id="PTHR38978:SF2">
    <property type="entry name" value="DUF2787 DOMAIN-CONTAINING PROTEIN"/>
    <property type="match status" value="1"/>
</dbReference>
<protein>
    <submittedName>
        <fullName evidence="1">Protein of uncharacterized function (DUF2787)</fullName>
    </submittedName>
</protein>
<evidence type="ECO:0000313" key="1">
    <source>
        <dbReference type="EMBL" id="CNF78946.1"/>
    </source>
</evidence>
<reference evidence="1 2" key="1">
    <citation type="submission" date="2015-03" db="EMBL/GenBank/DDBJ databases">
        <authorList>
            <person name="Murphy D."/>
        </authorList>
    </citation>
    <scope>NUCLEOTIDE SEQUENCE [LARGE SCALE GENOMIC DNA]</scope>
    <source>
        <strain evidence="1 2">BR165/97</strain>
    </source>
</reference>
<accession>A0A0T9M908</accession>
<dbReference type="RefSeq" id="WP_230678746.1">
    <property type="nucleotide sequence ID" value="NZ_CPZJ01000008.1"/>
</dbReference>
<dbReference type="PANTHER" id="PTHR38978">
    <property type="entry name" value="DUF2787 DOMAIN-CONTAINING PROTEIN"/>
    <property type="match status" value="1"/>
</dbReference>
<dbReference type="InterPro" id="IPR021248">
    <property type="entry name" value="DUF2787"/>
</dbReference>